<accession>A0AAW6RIZ5</accession>
<protein>
    <submittedName>
        <fullName evidence="6">ATP-binding cassette domain-containing protein</fullName>
    </submittedName>
</protein>
<dbReference type="RefSeq" id="WP_279523572.1">
    <property type="nucleotide sequence ID" value="NZ_JARVII010000002.1"/>
</dbReference>
<reference evidence="6 7" key="1">
    <citation type="submission" date="2023-04" db="EMBL/GenBank/DDBJ databases">
        <title>Ottowia paracancer sp. nov., isolated from human stomach.</title>
        <authorList>
            <person name="Song Y."/>
        </authorList>
    </citation>
    <scope>NUCLEOTIDE SEQUENCE [LARGE SCALE GENOMIC DNA]</scope>
    <source>
        <strain evidence="6 7">10c7w1</strain>
    </source>
</reference>
<dbReference type="GO" id="GO:0016887">
    <property type="term" value="F:ATP hydrolysis activity"/>
    <property type="evidence" value="ECO:0007669"/>
    <property type="project" value="InterPro"/>
</dbReference>
<sequence length="320" mass="34958">MPAATLPPPAEEPVSVQRLHFAWGRQPLYQGLSVRARQPGVYGLFGRNGCGKSTLLKLLAGLLAPQRGQVRALGFVPRQRLPQFLAQVYLLPEEFHLPNLTPLELQRTEGGFWPRFDAALYAACLQELQVPLAQPFAGMSLGQKKKAAIAFALAAQTPLLLMDEPTNGLDIVSRAQFRALMARPEQAWRTVIISTHQAHDLESVLNHLWFMDQGRIVLDASMARLAQRLHMGVAASEADLPAATLHREPLGAPSPRTPWAWVVRREPAAAPDAPAAPVQLELLYKALSLAPQALLAAIGDEGAETGEPPQGHWPQEETQP</sequence>
<gene>
    <name evidence="6" type="ORF">QB898_01910</name>
</gene>
<evidence type="ECO:0000256" key="3">
    <source>
        <dbReference type="ARBA" id="ARBA00022840"/>
    </source>
</evidence>
<dbReference type="InterPro" id="IPR027417">
    <property type="entry name" value="P-loop_NTPase"/>
</dbReference>
<feature type="domain" description="ABC transporter" evidence="5">
    <location>
        <begin position="14"/>
        <end position="238"/>
    </location>
</feature>
<dbReference type="InterPro" id="IPR003593">
    <property type="entry name" value="AAA+_ATPase"/>
</dbReference>
<evidence type="ECO:0000256" key="1">
    <source>
        <dbReference type="ARBA" id="ARBA00022475"/>
    </source>
</evidence>
<keyword evidence="1" id="KW-0472">Membrane</keyword>
<dbReference type="Pfam" id="PF00005">
    <property type="entry name" value="ABC_tran"/>
    <property type="match status" value="1"/>
</dbReference>
<dbReference type="InterPro" id="IPR003439">
    <property type="entry name" value="ABC_transporter-like_ATP-bd"/>
</dbReference>
<evidence type="ECO:0000313" key="6">
    <source>
        <dbReference type="EMBL" id="MDG9698486.1"/>
    </source>
</evidence>
<comment type="caution">
    <text evidence="6">The sequence shown here is derived from an EMBL/GenBank/DDBJ whole genome shotgun (WGS) entry which is preliminary data.</text>
</comment>
<dbReference type="SMART" id="SM00382">
    <property type="entry name" value="AAA"/>
    <property type="match status" value="1"/>
</dbReference>
<evidence type="ECO:0000313" key="7">
    <source>
        <dbReference type="Proteomes" id="UP001237156"/>
    </source>
</evidence>
<dbReference type="SUPFAM" id="SSF52540">
    <property type="entry name" value="P-loop containing nucleoside triphosphate hydrolases"/>
    <property type="match status" value="1"/>
</dbReference>
<dbReference type="AlphaFoldDB" id="A0AAW6RIZ5"/>
<keyword evidence="2" id="KW-0547">Nucleotide-binding</keyword>
<keyword evidence="3 6" id="KW-0067">ATP-binding</keyword>
<dbReference type="GO" id="GO:0005524">
    <property type="term" value="F:ATP binding"/>
    <property type="evidence" value="ECO:0007669"/>
    <property type="project" value="UniProtKB-KW"/>
</dbReference>
<evidence type="ECO:0000256" key="4">
    <source>
        <dbReference type="SAM" id="MobiDB-lite"/>
    </source>
</evidence>
<dbReference type="Proteomes" id="UP001237156">
    <property type="component" value="Unassembled WGS sequence"/>
</dbReference>
<dbReference type="Gene3D" id="3.40.50.300">
    <property type="entry name" value="P-loop containing nucleotide triphosphate hydrolases"/>
    <property type="match status" value="1"/>
</dbReference>
<dbReference type="PROSITE" id="PS50893">
    <property type="entry name" value="ABC_TRANSPORTER_2"/>
    <property type="match status" value="1"/>
</dbReference>
<feature type="region of interest" description="Disordered" evidence="4">
    <location>
        <begin position="299"/>
        <end position="320"/>
    </location>
</feature>
<keyword evidence="7" id="KW-1185">Reference proteome</keyword>
<dbReference type="PANTHER" id="PTHR43158">
    <property type="entry name" value="SKFA PEPTIDE EXPORT ATP-BINDING PROTEIN SKFE"/>
    <property type="match status" value="1"/>
</dbReference>
<evidence type="ECO:0000259" key="5">
    <source>
        <dbReference type="PROSITE" id="PS50893"/>
    </source>
</evidence>
<dbReference type="EMBL" id="JARVII010000002">
    <property type="protein sequence ID" value="MDG9698486.1"/>
    <property type="molecule type" value="Genomic_DNA"/>
</dbReference>
<organism evidence="6 7">
    <name type="scientific">Ottowia cancrivicina</name>
    <dbReference type="NCBI Taxonomy" id="3040346"/>
    <lineage>
        <taxon>Bacteria</taxon>
        <taxon>Pseudomonadati</taxon>
        <taxon>Pseudomonadota</taxon>
        <taxon>Betaproteobacteria</taxon>
        <taxon>Burkholderiales</taxon>
        <taxon>Comamonadaceae</taxon>
        <taxon>Ottowia</taxon>
    </lineage>
</organism>
<name>A0AAW6RIZ5_9BURK</name>
<dbReference type="PANTHER" id="PTHR43158:SF2">
    <property type="entry name" value="SKFA PEPTIDE EXPORT ATP-BINDING PROTEIN SKFE"/>
    <property type="match status" value="1"/>
</dbReference>
<evidence type="ECO:0000256" key="2">
    <source>
        <dbReference type="ARBA" id="ARBA00022741"/>
    </source>
</evidence>
<keyword evidence="1" id="KW-1003">Cell membrane</keyword>
<proteinExistence type="predicted"/>